<dbReference type="AlphaFoldDB" id="A0A1G5MAZ9"/>
<reference evidence="3 4" key="1">
    <citation type="submission" date="2016-10" db="EMBL/GenBank/DDBJ databases">
        <authorList>
            <person name="de Groot N.N."/>
        </authorList>
    </citation>
    <scope>NUCLEOTIDE SEQUENCE [LARGE SCALE GENOMIC DNA]</scope>
    <source>
        <strain evidence="3 4">DSM 2698</strain>
    </source>
</reference>
<dbReference type="Proteomes" id="UP000199347">
    <property type="component" value="Unassembled WGS sequence"/>
</dbReference>
<evidence type="ECO:0000313" key="4">
    <source>
        <dbReference type="Proteomes" id="UP000199347"/>
    </source>
</evidence>
<evidence type="ECO:0000256" key="1">
    <source>
        <dbReference type="SAM" id="MobiDB-lite"/>
    </source>
</evidence>
<proteinExistence type="predicted"/>
<gene>
    <name evidence="3" type="ORF">SAMN03080610_00280</name>
</gene>
<sequence>MTFHRKAAGATLALGLVLALPLLPTGAAHGQGAPTQPDASGPGQDMPAPTRPEQAVPEALPSPKSETNDPERAMSLLMRLTGRWAPTDESCQAQDGADVPLRIERGGLKDGGRSCRFLDLRSPSEDRLDVTAACGEAEGAESSEEFGLELDETGALTLTRPDGETTRFFRCLDEA</sequence>
<feature type="chain" id="PRO_5011757914" description="Protease inhibitor Inh" evidence="2">
    <location>
        <begin position="31"/>
        <end position="175"/>
    </location>
</feature>
<organism evidence="3 4">
    <name type="scientific">Afifella marina DSM 2698</name>
    <dbReference type="NCBI Taxonomy" id="1120955"/>
    <lineage>
        <taxon>Bacteria</taxon>
        <taxon>Pseudomonadati</taxon>
        <taxon>Pseudomonadota</taxon>
        <taxon>Alphaproteobacteria</taxon>
        <taxon>Hyphomicrobiales</taxon>
        <taxon>Afifellaceae</taxon>
        <taxon>Afifella</taxon>
    </lineage>
</organism>
<protein>
    <recommendedName>
        <fullName evidence="5">Protease inhibitor Inh</fullName>
    </recommendedName>
</protein>
<dbReference type="OrthoDB" id="9909835at2"/>
<evidence type="ECO:0000313" key="3">
    <source>
        <dbReference type="EMBL" id="SCZ21539.1"/>
    </source>
</evidence>
<dbReference type="EMBL" id="FMVW01000001">
    <property type="protein sequence ID" value="SCZ21539.1"/>
    <property type="molecule type" value="Genomic_DNA"/>
</dbReference>
<name>A0A1G5MAZ9_AFIMA</name>
<feature type="signal peptide" evidence="2">
    <location>
        <begin position="1"/>
        <end position="30"/>
    </location>
</feature>
<keyword evidence="2" id="KW-0732">Signal</keyword>
<evidence type="ECO:0008006" key="5">
    <source>
        <dbReference type="Google" id="ProtNLM"/>
    </source>
</evidence>
<keyword evidence="4" id="KW-1185">Reference proteome</keyword>
<dbReference type="STRING" id="1120955.SAMN03080610_00280"/>
<evidence type="ECO:0000256" key="2">
    <source>
        <dbReference type="SAM" id="SignalP"/>
    </source>
</evidence>
<accession>A0A1G5MAZ9</accession>
<dbReference type="RefSeq" id="WP_092809102.1">
    <property type="nucleotide sequence ID" value="NZ_FMVW01000001.1"/>
</dbReference>
<feature type="region of interest" description="Disordered" evidence="1">
    <location>
        <begin position="28"/>
        <end position="74"/>
    </location>
</feature>